<dbReference type="InterPro" id="IPR050102">
    <property type="entry name" value="tRNA_sulfurtransferase_ThiI"/>
</dbReference>
<dbReference type="Proteomes" id="UP000236740">
    <property type="component" value="Unassembled WGS sequence"/>
</dbReference>
<protein>
    <recommendedName>
        <fullName evidence="8">Probable tRNA sulfurtransferase</fullName>
        <ecNumber evidence="8">2.8.1.4</ecNumber>
    </recommendedName>
    <alternativeName>
        <fullName evidence="8">Sulfur carrier protein ThiS sulfurtransferase</fullName>
    </alternativeName>
    <alternativeName>
        <fullName evidence="8">Thiamine biosynthesis protein ThiI</fullName>
    </alternativeName>
    <alternativeName>
        <fullName evidence="8">tRNA 4-thiouridine synthase</fullName>
    </alternativeName>
</protein>
<comment type="catalytic activity">
    <reaction evidence="8">
        <text>[ThiI sulfur-carrier protein]-S-sulfanyl-L-cysteine + a uridine in tRNA + 2 reduced [2Fe-2S]-[ferredoxin] + ATP + H(+) = [ThiI sulfur-carrier protein]-L-cysteine + a 4-thiouridine in tRNA + 2 oxidized [2Fe-2S]-[ferredoxin] + AMP + diphosphate</text>
        <dbReference type="Rhea" id="RHEA:24176"/>
        <dbReference type="Rhea" id="RHEA-COMP:10000"/>
        <dbReference type="Rhea" id="RHEA-COMP:10001"/>
        <dbReference type="Rhea" id="RHEA-COMP:13337"/>
        <dbReference type="Rhea" id="RHEA-COMP:13338"/>
        <dbReference type="Rhea" id="RHEA-COMP:13339"/>
        <dbReference type="Rhea" id="RHEA-COMP:13340"/>
        <dbReference type="ChEBI" id="CHEBI:15378"/>
        <dbReference type="ChEBI" id="CHEBI:29950"/>
        <dbReference type="ChEBI" id="CHEBI:30616"/>
        <dbReference type="ChEBI" id="CHEBI:33019"/>
        <dbReference type="ChEBI" id="CHEBI:33737"/>
        <dbReference type="ChEBI" id="CHEBI:33738"/>
        <dbReference type="ChEBI" id="CHEBI:61963"/>
        <dbReference type="ChEBI" id="CHEBI:65315"/>
        <dbReference type="ChEBI" id="CHEBI:136798"/>
        <dbReference type="ChEBI" id="CHEBI:456215"/>
        <dbReference type="EC" id="2.8.1.4"/>
    </reaction>
</comment>
<comment type="function">
    <text evidence="8">Catalyzes the ATP-dependent transfer of a sulfur to tRNA to produce 4-thiouridine in position 8 of tRNAs, which functions as a near-UV photosensor. Also catalyzes the transfer of sulfur to the sulfur carrier protein ThiS, forming ThiS-thiocarboxylate. This is a step in the synthesis of thiazole, in the thiamine biosynthesis pathway. The sulfur is donated as persulfide by IscS.</text>
</comment>
<dbReference type="GO" id="GO:0009228">
    <property type="term" value="P:thiamine biosynthetic process"/>
    <property type="evidence" value="ECO:0007669"/>
    <property type="project" value="UniProtKB-KW"/>
</dbReference>
<dbReference type="SMART" id="SM00981">
    <property type="entry name" value="THUMP"/>
    <property type="match status" value="1"/>
</dbReference>
<feature type="binding site" evidence="8">
    <location>
        <position position="302"/>
    </location>
    <ligand>
        <name>ATP</name>
        <dbReference type="ChEBI" id="CHEBI:30616"/>
    </ligand>
</feature>
<dbReference type="GO" id="GO:0140741">
    <property type="term" value="F:tRNA-uracil-4 sulfurtransferase activity"/>
    <property type="evidence" value="ECO:0007669"/>
    <property type="project" value="UniProtKB-EC"/>
</dbReference>
<dbReference type="InterPro" id="IPR020536">
    <property type="entry name" value="ThiI_AANH"/>
</dbReference>
<gene>
    <name evidence="8" type="primary">thiI</name>
    <name evidence="11" type="ORF">SAMN04488133_1751</name>
</gene>
<dbReference type="InterPro" id="IPR003720">
    <property type="entry name" value="tRNA_STrfase"/>
</dbReference>
<feature type="region of interest" description="Disordered" evidence="9">
    <location>
        <begin position="1"/>
        <end position="41"/>
    </location>
</feature>
<feature type="domain" description="THUMP" evidence="10">
    <location>
        <begin position="94"/>
        <end position="201"/>
    </location>
</feature>
<dbReference type="InterPro" id="IPR049962">
    <property type="entry name" value="THUMP_ThiI"/>
</dbReference>
<accession>A0A1H5YYY5</accession>
<keyword evidence="6 8" id="KW-0694">RNA-binding</keyword>
<dbReference type="AlphaFoldDB" id="A0A1H5YYY5"/>
<keyword evidence="12" id="KW-1185">Reference proteome</keyword>
<sequence>MSGTNDADREDTDADRPAAESADADGTGGPAGPTNPTNAVLIGHGDFGTKSSGVRAQMAERVARDVEAALEADGIAAAVERPWSRIVVRTDRPRAAARVAATLPGIAFARPAVAVDPEMTAIRTAVRRLATAGPHDASETYAVDSDRIGPADAHDFSSRDVDVEAGRVVGEVTGASVDLDDPDRTYRIEVREREAFVSATRFEGPGGLPVGTQGRVAVLVSGGLDSPVAMWRLLRRGCVAVPVYVDLGAYGGADHRARALEAVRTVAERAPRADLRPRIVDGGGLVDRVVESAEHTRMLSLRRAMLAAAEGVAETVDAHSVATGEALGQKSSQTGWNLAVTDAAASLPVHRPLLTEDKPDIVAMARELGTYTDATLPVGCDRIAPAHPETNATLDDVLDAEPDGLLDTAREAGRSAELGSL</sequence>
<evidence type="ECO:0000259" key="10">
    <source>
        <dbReference type="PROSITE" id="PS51165"/>
    </source>
</evidence>
<dbReference type="GO" id="GO:0002937">
    <property type="term" value="P:tRNA 4-thiouridine biosynthesis"/>
    <property type="evidence" value="ECO:0007669"/>
    <property type="project" value="TreeGrafter"/>
</dbReference>
<dbReference type="PROSITE" id="PS51165">
    <property type="entry name" value="THUMP"/>
    <property type="match status" value="1"/>
</dbReference>
<evidence type="ECO:0000313" key="11">
    <source>
        <dbReference type="EMBL" id="SEG28386.1"/>
    </source>
</evidence>
<comment type="similarity">
    <text evidence="8">Belongs to the ThiI family.</text>
</comment>
<comment type="subcellular location">
    <subcellularLocation>
        <location evidence="8">Cytoplasm</location>
    </subcellularLocation>
</comment>
<dbReference type="GO" id="GO:0009229">
    <property type="term" value="P:thiamine diphosphate biosynthetic process"/>
    <property type="evidence" value="ECO:0007669"/>
    <property type="project" value="UniProtKB-UniRule"/>
</dbReference>
<dbReference type="Pfam" id="PF02926">
    <property type="entry name" value="THUMP"/>
    <property type="match status" value="1"/>
</dbReference>
<evidence type="ECO:0000256" key="9">
    <source>
        <dbReference type="SAM" id="MobiDB-lite"/>
    </source>
</evidence>
<evidence type="ECO:0000313" key="12">
    <source>
        <dbReference type="Proteomes" id="UP000236740"/>
    </source>
</evidence>
<keyword evidence="5 8" id="KW-0067">ATP-binding</keyword>
<dbReference type="EC" id="2.8.1.4" evidence="8"/>
<keyword evidence="1 8" id="KW-0963">Cytoplasm</keyword>
<comment type="caution">
    <text evidence="8">Lacks conserved residue(s) required for the propagation of feature annotation.</text>
</comment>
<keyword evidence="7 8" id="KW-0784">Thiamine biosynthesis</keyword>
<dbReference type="GO" id="GO:0005829">
    <property type="term" value="C:cytosol"/>
    <property type="evidence" value="ECO:0007669"/>
    <property type="project" value="TreeGrafter"/>
</dbReference>
<dbReference type="PANTHER" id="PTHR43209">
    <property type="entry name" value="TRNA SULFURTRANSFERASE"/>
    <property type="match status" value="1"/>
</dbReference>
<organism evidence="11 12">
    <name type="scientific">Halobellus limi</name>
    <dbReference type="NCBI Taxonomy" id="699433"/>
    <lineage>
        <taxon>Archaea</taxon>
        <taxon>Methanobacteriati</taxon>
        <taxon>Methanobacteriota</taxon>
        <taxon>Stenosarchaea group</taxon>
        <taxon>Halobacteria</taxon>
        <taxon>Halobacteriales</taxon>
        <taxon>Haloferacaceae</taxon>
        <taxon>Halobellus</taxon>
    </lineage>
</organism>
<evidence type="ECO:0000256" key="6">
    <source>
        <dbReference type="ARBA" id="ARBA00022884"/>
    </source>
</evidence>
<evidence type="ECO:0000256" key="4">
    <source>
        <dbReference type="ARBA" id="ARBA00022741"/>
    </source>
</evidence>
<dbReference type="SUPFAM" id="SSF52402">
    <property type="entry name" value="Adenine nucleotide alpha hydrolases-like"/>
    <property type="match status" value="1"/>
</dbReference>
<comment type="pathway">
    <text evidence="8">Cofactor biosynthesis; thiamine diphosphate biosynthesis.</text>
</comment>
<dbReference type="HAMAP" id="MF_00021">
    <property type="entry name" value="ThiI"/>
    <property type="match status" value="1"/>
</dbReference>
<keyword evidence="4 8" id="KW-0547">Nucleotide-binding</keyword>
<dbReference type="CDD" id="cd11716">
    <property type="entry name" value="THUMP_ThiI"/>
    <property type="match status" value="1"/>
</dbReference>
<evidence type="ECO:0000256" key="3">
    <source>
        <dbReference type="ARBA" id="ARBA00022679"/>
    </source>
</evidence>
<proteinExistence type="inferred from homology"/>
<dbReference type="SUPFAM" id="SSF143437">
    <property type="entry name" value="THUMP domain-like"/>
    <property type="match status" value="1"/>
</dbReference>
<dbReference type="UniPathway" id="UPA00060"/>
<reference evidence="11 12" key="1">
    <citation type="submission" date="2016-10" db="EMBL/GenBank/DDBJ databases">
        <authorList>
            <person name="de Groot N.N."/>
        </authorList>
    </citation>
    <scope>NUCLEOTIDE SEQUENCE [LARGE SCALE GENOMIC DNA]</scope>
    <source>
        <strain evidence="11 12">CGMCC 1.10331</strain>
    </source>
</reference>
<evidence type="ECO:0000256" key="1">
    <source>
        <dbReference type="ARBA" id="ARBA00022490"/>
    </source>
</evidence>
<dbReference type="PANTHER" id="PTHR43209:SF1">
    <property type="entry name" value="TRNA SULFURTRANSFERASE"/>
    <property type="match status" value="1"/>
</dbReference>
<evidence type="ECO:0000256" key="8">
    <source>
        <dbReference type="HAMAP-Rule" id="MF_00021"/>
    </source>
</evidence>
<feature type="binding site" evidence="8">
    <location>
        <position position="324"/>
    </location>
    <ligand>
        <name>ATP</name>
        <dbReference type="ChEBI" id="CHEBI:30616"/>
    </ligand>
</feature>
<keyword evidence="2 8" id="KW-0820">tRNA-binding</keyword>
<name>A0A1H5YYY5_9EURY</name>
<evidence type="ECO:0000256" key="7">
    <source>
        <dbReference type="ARBA" id="ARBA00022977"/>
    </source>
</evidence>
<feature type="binding site" evidence="8">
    <location>
        <position position="333"/>
    </location>
    <ligand>
        <name>ATP</name>
        <dbReference type="ChEBI" id="CHEBI:30616"/>
    </ligand>
</feature>
<evidence type="ECO:0000256" key="2">
    <source>
        <dbReference type="ARBA" id="ARBA00022555"/>
    </source>
</evidence>
<dbReference type="GO" id="GO:0052837">
    <property type="term" value="P:thiazole biosynthetic process"/>
    <property type="evidence" value="ECO:0007669"/>
    <property type="project" value="TreeGrafter"/>
</dbReference>
<dbReference type="Gene3D" id="3.30.2130.30">
    <property type="match status" value="1"/>
</dbReference>
<dbReference type="GO" id="GO:0005524">
    <property type="term" value="F:ATP binding"/>
    <property type="evidence" value="ECO:0007669"/>
    <property type="project" value="UniProtKB-UniRule"/>
</dbReference>
<dbReference type="InterPro" id="IPR014729">
    <property type="entry name" value="Rossmann-like_a/b/a_fold"/>
</dbReference>
<dbReference type="InterPro" id="IPR004114">
    <property type="entry name" value="THUMP_dom"/>
</dbReference>
<dbReference type="EMBL" id="FNVN01000002">
    <property type="protein sequence ID" value="SEG28386.1"/>
    <property type="molecule type" value="Genomic_DNA"/>
</dbReference>
<feature type="binding site" evidence="8">
    <location>
        <begin position="219"/>
        <end position="220"/>
    </location>
    <ligand>
        <name>ATP</name>
        <dbReference type="ChEBI" id="CHEBI:30616"/>
    </ligand>
</feature>
<dbReference type="Pfam" id="PF02568">
    <property type="entry name" value="ThiI"/>
    <property type="match status" value="1"/>
</dbReference>
<dbReference type="Gene3D" id="3.40.50.620">
    <property type="entry name" value="HUPs"/>
    <property type="match status" value="1"/>
</dbReference>
<comment type="catalytic activity">
    <reaction evidence="8">
        <text>[ThiS sulfur-carrier protein]-C-terminal Gly-Gly-AMP + S-sulfanyl-L-cysteinyl-[cysteine desulfurase] + AH2 = [ThiS sulfur-carrier protein]-C-terminal-Gly-aminoethanethioate + L-cysteinyl-[cysteine desulfurase] + A + AMP + 2 H(+)</text>
        <dbReference type="Rhea" id="RHEA:43340"/>
        <dbReference type="Rhea" id="RHEA-COMP:12157"/>
        <dbReference type="Rhea" id="RHEA-COMP:12158"/>
        <dbReference type="Rhea" id="RHEA-COMP:12910"/>
        <dbReference type="Rhea" id="RHEA-COMP:19908"/>
        <dbReference type="ChEBI" id="CHEBI:13193"/>
        <dbReference type="ChEBI" id="CHEBI:15378"/>
        <dbReference type="ChEBI" id="CHEBI:17499"/>
        <dbReference type="ChEBI" id="CHEBI:29950"/>
        <dbReference type="ChEBI" id="CHEBI:61963"/>
        <dbReference type="ChEBI" id="CHEBI:90618"/>
        <dbReference type="ChEBI" id="CHEBI:232372"/>
        <dbReference type="ChEBI" id="CHEBI:456215"/>
    </reaction>
</comment>
<dbReference type="GO" id="GO:0004810">
    <property type="term" value="F:CCA tRNA nucleotidyltransferase activity"/>
    <property type="evidence" value="ECO:0007669"/>
    <property type="project" value="InterPro"/>
</dbReference>
<evidence type="ECO:0000256" key="5">
    <source>
        <dbReference type="ARBA" id="ARBA00022840"/>
    </source>
</evidence>
<keyword evidence="3 8" id="KW-0808">Transferase</keyword>
<dbReference type="GO" id="GO:0000049">
    <property type="term" value="F:tRNA binding"/>
    <property type="evidence" value="ECO:0007669"/>
    <property type="project" value="UniProtKB-UniRule"/>
</dbReference>